<name>A0ABV8URX6_9BACL</name>
<keyword evidence="4" id="KW-1185">Reference proteome</keyword>
<dbReference type="Pfam" id="PF01520">
    <property type="entry name" value="Amidase_3"/>
    <property type="match status" value="1"/>
</dbReference>
<dbReference type="EC" id="3.5.1.28" evidence="3"/>
<evidence type="ECO:0000256" key="1">
    <source>
        <dbReference type="SAM" id="MobiDB-lite"/>
    </source>
</evidence>
<dbReference type="GO" id="GO:0008745">
    <property type="term" value="F:N-acetylmuramoyl-L-alanine amidase activity"/>
    <property type="evidence" value="ECO:0007669"/>
    <property type="project" value="UniProtKB-EC"/>
</dbReference>
<dbReference type="InterPro" id="IPR002508">
    <property type="entry name" value="MurNAc-LAA_cat"/>
</dbReference>
<protein>
    <submittedName>
        <fullName evidence="3">N-acetylmuramoyl-L-alanine amidase</fullName>
        <ecNumber evidence="3">3.5.1.28</ecNumber>
    </submittedName>
</protein>
<sequence>MSTGEAHARLLSTTQYRNQSMASRLNATLRHPTTKGVRKAPSQRTNGNIYVEDPENNNAWAVLPEFLFIDNATDIPKLKSSTYRQYAAEAIATGIDNFAATLPPIN</sequence>
<evidence type="ECO:0000313" key="3">
    <source>
        <dbReference type="EMBL" id="MFC4353864.1"/>
    </source>
</evidence>
<proteinExistence type="predicted"/>
<dbReference type="Gene3D" id="3.40.630.40">
    <property type="entry name" value="Zn-dependent exopeptidases"/>
    <property type="match status" value="1"/>
</dbReference>
<dbReference type="SUPFAM" id="SSF53187">
    <property type="entry name" value="Zn-dependent exopeptidases"/>
    <property type="match status" value="1"/>
</dbReference>
<keyword evidence="3" id="KW-0378">Hydrolase</keyword>
<evidence type="ECO:0000259" key="2">
    <source>
        <dbReference type="Pfam" id="PF01520"/>
    </source>
</evidence>
<evidence type="ECO:0000313" key="4">
    <source>
        <dbReference type="Proteomes" id="UP001595733"/>
    </source>
</evidence>
<gene>
    <name evidence="3" type="ORF">ACFO0S_02135</name>
</gene>
<dbReference type="RefSeq" id="WP_378139680.1">
    <property type="nucleotide sequence ID" value="NZ_JBHSEF010000009.1"/>
</dbReference>
<reference evidence="4" key="1">
    <citation type="journal article" date="2019" name="Int. J. Syst. Evol. Microbiol.">
        <title>The Global Catalogue of Microorganisms (GCM) 10K type strain sequencing project: providing services to taxonomists for standard genome sequencing and annotation.</title>
        <authorList>
            <consortium name="The Broad Institute Genomics Platform"/>
            <consortium name="The Broad Institute Genome Sequencing Center for Infectious Disease"/>
            <person name="Wu L."/>
            <person name="Ma J."/>
        </authorList>
    </citation>
    <scope>NUCLEOTIDE SEQUENCE [LARGE SCALE GENOMIC DNA]</scope>
    <source>
        <strain evidence="4">CCUG 50353</strain>
    </source>
</reference>
<feature type="region of interest" description="Disordered" evidence="1">
    <location>
        <begin position="25"/>
        <end position="51"/>
    </location>
</feature>
<dbReference type="Proteomes" id="UP001595733">
    <property type="component" value="Unassembled WGS sequence"/>
</dbReference>
<accession>A0ABV8URX6</accession>
<organism evidence="3 4">
    <name type="scientific">Chryseomicrobium palamuruense</name>
    <dbReference type="NCBI Taxonomy" id="682973"/>
    <lineage>
        <taxon>Bacteria</taxon>
        <taxon>Bacillati</taxon>
        <taxon>Bacillota</taxon>
        <taxon>Bacilli</taxon>
        <taxon>Bacillales</taxon>
        <taxon>Caryophanaceae</taxon>
        <taxon>Chryseomicrobium</taxon>
    </lineage>
</organism>
<comment type="caution">
    <text evidence="3">The sequence shown here is derived from an EMBL/GenBank/DDBJ whole genome shotgun (WGS) entry which is preliminary data.</text>
</comment>
<dbReference type="EMBL" id="JBHSEF010000009">
    <property type="protein sequence ID" value="MFC4353864.1"/>
    <property type="molecule type" value="Genomic_DNA"/>
</dbReference>
<feature type="domain" description="MurNAc-LAA" evidence="2">
    <location>
        <begin position="16"/>
        <end position="97"/>
    </location>
</feature>